<dbReference type="GO" id="GO:0004869">
    <property type="term" value="F:cysteine-type endopeptidase inhibitor activity"/>
    <property type="evidence" value="ECO:0007669"/>
    <property type="project" value="InterPro"/>
</dbReference>
<dbReference type="InterPro" id="IPR046350">
    <property type="entry name" value="Cystatin_sf"/>
</dbReference>
<feature type="chain" id="PRO_5025490297" description="Cystatin domain-containing protein" evidence="2">
    <location>
        <begin position="23"/>
        <end position="125"/>
    </location>
</feature>
<accession>A0A667XZI5</accession>
<evidence type="ECO:0000256" key="2">
    <source>
        <dbReference type="SAM" id="SignalP"/>
    </source>
</evidence>
<sequence>MAARSSLPLAVWLGLLLHAAAAAAAPGSAYSSAEAHAADFAIAVHNRLSGSAFAYKVLAILSDSAQMVPPARVKFSLTVTAARTVCRNEPGVEPKTCSLQDPEHPEGVPVRGPQGVPVRGPQGPL</sequence>
<feature type="signal peptide" evidence="2">
    <location>
        <begin position="1"/>
        <end position="22"/>
    </location>
</feature>
<evidence type="ECO:0000256" key="1">
    <source>
        <dbReference type="SAM" id="MobiDB-lite"/>
    </source>
</evidence>
<feature type="domain" description="Cystatin" evidence="3">
    <location>
        <begin position="36"/>
        <end position="103"/>
    </location>
</feature>
<reference evidence="4" key="2">
    <citation type="submission" date="2025-09" db="UniProtKB">
        <authorList>
            <consortium name="Ensembl"/>
        </authorList>
    </citation>
    <scope>IDENTIFICATION</scope>
</reference>
<feature type="compositionally biased region" description="Low complexity" evidence="1">
    <location>
        <begin position="107"/>
        <end position="125"/>
    </location>
</feature>
<dbReference type="CDD" id="cd00042">
    <property type="entry name" value="CY"/>
    <property type="match status" value="1"/>
</dbReference>
<dbReference type="GeneTree" id="ENSGT00940000175852"/>
<reference evidence="4" key="1">
    <citation type="submission" date="2025-08" db="UniProtKB">
        <authorList>
            <consortium name="Ensembl"/>
        </authorList>
    </citation>
    <scope>IDENTIFICATION</scope>
</reference>
<dbReference type="Gene3D" id="3.10.450.10">
    <property type="match status" value="1"/>
</dbReference>
<name>A0A667XZI5_9TELE</name>
<keyword evidence="5" id="KW-1185">Reference proteome</keyword>
<evidence type="ECO:0000313" key="5">
    <source>
        <dbReference type="Proteomes" id="UP000472263"/>
    </source>
</evidence>
<dbReference type="InParanoid" id="A0A667XZI5"/>
<evidence type="ECO:0000259" key="3">
    <source>
        <dbReference type="Pfam" id="PF00031"/>
    </source>
</evidence>
<dbReference type="Proteomes" id="UP000472263">
    <property type="component" value="Unassembled WGS sequence"/>
</dbReference>
<dbReference type="Ensembl" id="ENSMMDT00005021172.1">
    <property type="protein sequence ID" value="ENSMMDP00005020687.1"/>
    <property type="gene ID" value="ENSMMDG00005010175.1"/>
</dbReference>
<proteinExistence type="predicted"/>
<organism evidence="4 5">
    <name type="scientific">Myripristis murdjan</name>
    <name type="common">pinecone soldierfish</name>
    <dbReference type="NCBI Taxonomy" id="586833"/>
    <lineage>
        <taxon>Eukaryota</taxon>
        <taxon>Metazoa</taxon>
        <taxon>Chordata</taxon>
        <taxon>Craniata</taxon>
        <taxon>Vertebrata</taxon>
        <taxon>Euteleostomi</taxon>
        <taxon>Actinopterygii</taxon>
        <taxon>Neopterygii</taxon>
        <taxon>Teleostei</taxon>
        <taxon>Neoteleostei</taxon>
        <taxon>Acanthomorphata</taxon>
        <taxon>Holocentriformes</taxon>
        <taxon>Holocentridae</taxon>
        <taxon>Myripristis</taxon>
    </lineage>
</organism>
<dbReference type="AlphaFoldDB" id="A0A667XZI5"/>
<protein>
    <recommendedName>
        <fullName evidence="3">Cystatin domain-containing protein</fullName>
    </recommendedName>
</protein>
<dbReference type="SUPFAM" id="SSF54403">
    <property type="entry name" value="Cystatin/monellin"/>
    <property type="match status" value="1"/>
</dbReference>
<evidence type="ECO:0000313" key="4">
    <source>
        <dbReference type="Ensembl" id="ENSMMDP00005020687.1"/>
    </source>
</evidence>
<keyword evidence="2" id="KW-0732">Signal</keyword>
<feature type="region of interest" description="Disordered" evidence="1">
    <location>
        <begin position="90"/>
        <end position="125"/>
    </location>
</feature>
<dbReference type="InterPro" id="IPR000010">
    <property type="entry name" value="Cystatin_dom"/>
</dbReference>
<dbReference type="Pfam" id="PF00031">
    <property type="entry name" value="Cystatin"/>
    <property type="match status" value="1"/>
</dbReference>